<keyword evidence="3 8" id="KW-0349">Heme</keyword>
<feature type="signal peptide" evidence="10">
    <location>
        <begin position="1"/>
        <end position="22"/>
    </location>
</feature>
<evidence type="ECO:0000256" key="9">
    <source>
        <dbReference type="SAM" id="MobiDB-lite"/>
    </source>
</evidence>
<accession>A0A841HHE4</accession>
<dbReference type="GO" id="GO:0009055">
    <property type="term" value="F:electron transfer activity"/>
    <property type="evidence" value="ECO:0007669"/>
    <property type="project" value="InterPro"/>
</dbReference>
<evidence type="ECO:0000256" key="8">
    <source>
        <dbReference type="PROSITE-ProRule" id="PRU00433"/>
    </source>
</evidence>
<dbReference type="PANTHER" id="PTHR32303:SF10">
    <property type="entry name" value="OUTER MEMBRANE PROTEIN ASSEMBLY FACTOR BAMB"/>
    <property type="match status" value="1"/>
</dbReference>
<dbReference type="PROSITE" id="PS51007">
    <property type="entry name" value="CYTC"/>
    <property type="match status" value="1"/>
</dbReference>
<comment type="caution">
    <text evidence="12">The sequence shown here is derived from an EMBL/GenBank/DDBJ whole genome shotgun (WGS) entry which is preliminary data.</text>
</comment>
<dbReference type="SUPFAM" id="SSF50998">
    <property type="entry name" value="Quinoprotein alcohol dehydrogenase-like"/>
    <property type="match status" value="2"/>
</dbReference>
<evidence type="ECO:0000313" key="13">
    <source>
        <dbReference type="Proteomes" id="UP000588068"/>
    </source>
</evidence>
<dbReference type="PANTHER" id="PTHR32303">
    <property type="entry name" value="QUINOPROTEIN ALCOHOL DEHYDROGENASE (CYTOCHROME C)"/>
    <property type="match status" value="1"/>
</dbReference>
<dbReference type="GO" id="GO:0047059">
    <property type="term" value="F:polyvinyl alcohol dehydrogenase (cytochrome) activity"/>
    <property type="evidence" value="ECO:0007669"/>
    <property type="project" value="UniProtKB-EC"/>
</dbReference>
<dbReference type="InterPro" id="IPR018391">
    <property type="entry name" value="PQQ_b-propeller_rpt"/>
</dbReference>
<dbReference type="Proteomes" id="UP000588068">
    <property type="component" value="Unassembled WGS sequence"/>
</dbReference>
<dbReference type="SMART" id="SM00564">
    <property type="entry name" value="PQQ"/>
    <property type="match status" value="6"/>
</dbReference>
<evidence type="ECO:0000256" key="7">
    <source>
        <dbReference type="ARBA" id="ARBA00023004"/>
    </source>
</evidence>
<evidence type="ECO:0000256" key="3">
    <source>
        <dbReference type="ARBA" id="ARBA00022617"/>
    </source>
</evidence>
<keyword evidence="13" id="KW-1185">Reference proteome</keyword>
<dbReference type="Gene3D" id="1.10.760.10">
    <property type="entry name" value="Cytochrome c-like domain"/>
    <property type="match status" value="1"/>
</dbReference>
<dbReference type="Pfam" id="PF13360">
    <property type="entry name" value="PQQ_2"/>
    <property type="match status" value="1"/>
</dbReference>
<dbReference type="AlphaFoldDB" id="A0A841HHE4"/>
<feature type="domain" description="Cytochrome c" evidence="11">
    <location>
        <begin position="26"/>
        <end position="96"/>
    </location>
</feature>
<sequence length="625" mass="66137">MKTKTIALATLLSAASIAPALAQELRADHPGKKVYDTYCAACHAQPATRAPALSALQQMNAQHLRQVLTEGVMQQQGAIVPKEQFPDLLGYLAAPDAAPADWVAGMMCKPDARDVDLTQPASMSMFGTDHRNSRRLTATQAGLKSADLPNLELAWAIAFPKTTSLRASPVIVGSTMFFSAGQAGKLLALDTRTACVKWAYDAGVPLRSSVSYGELGTSGKKAIIFGDARANIHSLDAKTGALLWKAEGRHDKQGQITGAAVLYKDRVIVPVSSSGVGSGANPTFECCTGHGAVVALDAVTGNKLWTAHTMEDAQYTGKTSPTGVKLRGPSGAPIWSTPSVDEKRSVTYAATGQNTSLPATTTSDAILAIDLATGDLKWSFQALAKDVWHLGCQADSAKSGPNCPKPEDSVLKDYDFGAGVVISRRPNGKDVLLAGQKSGDLWALDPDDKGRVLWRQTFGHGTPLGGIHWGIAVDDERVFAPINDPFAAAGSYVPEPGMNAVNIDTGKVAWRKPVTPDCSNGRDKRYDLCHEKYGLSAAPLVVDKSVVAGALDGRIYIYDAATGDIVWQYDTLRDFETVNGIPGKGGGIDSHSVFAGDGMLFVGSGYGGFRQPPGNVLLGFRVKRK</sequence>
<keyword evidence="6 12" id="KW-0560">Oxidoreductase</keyword>
<comment type="similarity">
    <text evidence="2">Belongs to the bacterial PQQ dehydrogenase family.</text>
</comment>
<dbReference type="SUPFAM" id="SSF46626">
    <property type="entry name" value="Cytochrome c"/>
    <property type="match status" value="1"/>
</dbReference>
<evidence type="ECO:0000256" key="5">
    <source>
        <dbReference type="ARBA" id="ARBA00022729"/>
    </source>
</evidence>
<dbReference type="RefSeq" id="WP_184329747.1">
    <property type="nucleotide sequence ID" value="NZ_JACHHZ010000001.1"/>
</dbReference>
<evidence type="ECO:0000259" key="11">
    <source>
        <dbReference type="PROSITE" id="PS51007"/>
    </source>
</evidence>
<dbReference type="GO" id="GO:0046872">
    <property type="term" value="F:metal ion binding"/>
    <property type="evidence" value="ECO:0007669"/>
    <property type="project" value="UniProtKB-KW"/>
</dbReference>
<comment type="cofactor">
    <cofactor evidence="1">
        <name>pyrroloquinoline quinone</name>
        <dbReference type="ChEBI" id="CHEBI:58442"/>
    </cofactor>
</comment>
<keyword evidence="4 8" id="KW-0479">Metal-binding</keyword>
<protein>
    <submittedName>
        <fullName evidence="12">Polyvinyl alcohol dehydrogenase (Cytochrome)</fullName>
        <ecNumber evidence="12">1.1.2.6</ecNumber>
    </submittedName>
</protein>
<feature type="chain" id="PRO_5032625245" evidence="10">
    <location>
        <begin position="23"/>
        <end position="625"/>
    </location>
</feature>
<dbReference type="InterPro" id="IPR015943">
    <property type="entry name" value="WD40/YVTN_repeat-like_dom_sf"/>
</dbReference>
<evidence type="ECO:0000256" key="6">
    <source>
        <dbReference type="ARBA" id="ARBA00023002"/>
    </source>
</evidence>
<dbReference type="EC" id="1.1.2.6" evidence="12"/>
<evidence type="ECO:0000313" key="12">
    <source>
        <dbReference type="EMBL" id="MBB6091984.1"/>
    </source>
</evidence>
<dbReference type="GO" id="GO:0020037">
    <property type="term" value="F:heme binding"/>
    <property type="evidence" value="ECO:0007669"/>
    <property type="project" value="InterPro"/>
</dbReference>
<organism evidence="12 13">
    <name type="scientific">Povalibacter uvarum</name>
    <dbReference type="NCBI Taxonomy" id="732238"/>
    <lineage>
        <taxon>Bacteria</taxon>
        <taxon>Pseudomonadati</taxon>
        <taxon>Pseudomonadota</taxon>
        <taxon>Gammaproteobacteria</taxon>
        <taxon>Steroidobacterales</taxon>
        <taxon>Steroidobacteraceae</taxon>
        <taxon>Povalibacter</taxon>
    </lineage>
</organism>
<evidence type="ECO:0000256" key="10">
    <source>
        <dbReference type="SAM" id="SignalP"/>
    </source>
</evidence>
<dbReference type="InterPro" id="IPR011047">
    <property type="entry name" value="Quinoprotein_ADH-like_sf"/>
</dbReference>
<feature type="region of interest" description="Disordered" evidence="9">
    <location>
        <begin position="316"/>
        <end position="338"/>
    </location>
</feature>
<evidence type="ECO:0000256" key="4">
    <source>
        <dbReference type="ARBA" id="ARBA00022723"/>
    </source>
</evidence>
<name>A0A841HHE4_9GAMM</name>
<keyword evidence="7 8" id="KW-0408">Iron</keyword>
<dbReference type="Gene3D" id="2.130.10.10">
    <property type="entry name" value="YVTN repeat-like/Quinoprotein amine dehydrogenase"/>
    <property type="match status" value="1"/>
</dbReference>
<keyword evidence="5 10" id="KW-0732">Signal</keyword>
<reference evidence="12 13" key="1">
    <citation type="submission" date="2020-08" db="EMBL/GenBank/DDBJ databases">
        <title>Genomic Encyclopedia of Type Strains, Phase IV (KMG-IV): sequencing the most valuable type-strain genomes for metagenomic binning, comparative biology and taxonomic classification.</title>
        <authorList>
            <person name="Goeker M."/>
        </authorList>
    </citation>
    <scope>NUCLEOTIDE SEQUENCE [LARGE SCALE GENOMIC DNA]</scope>
    <source>
        <strain evidence="12 13">DSM 26723</strain>
    </source>
</reference>
<proteinExistence type="inferred from homology"/>
<dbReference type="EMBL" id="JACHHZ010000001">
    <property type="protein sequence ID" value="MBB6091984.1"/>
    <property type="molecule type" value="Genomic_DNA"/>
</dbReference>
<evidence type="ECO:0000256" key="1">
    <source>
        <dbReference type="ARBA" id="ARBA00001931"/>
    </source>
</evidence>
<dbReference type="Gene3D" id="2.140.10.10">
    <property type="entry name" value="Quinoprotein alcohol dehydrogenase-like superfamily"/>
    <property type="match status" value="1"/>
</dbReference>
<dbReference type="Gene3D" id="2.40.10.480">
    <property type="match status" value="1"/>
</dbReference>
<gene>
    <name evidence="12" type="ORF">HNQ60_000830</name>
</gene>
<dbReference type="InterPro" id="IPR002372">
    <property type="entry name" value="PQQ_rpt_dom"/>
</dbReference>
<dbReference type="InterPro" id="IPR036909">
    <property type="entry name" value="Cyt_c-like_dom_sf"/>
</dbReference>
<dbReference type="Pfam" id="PF01011">
    <property type="entry name" value="PQQ"/>
    <property type="match status" value="1"/>
</dbReference>
<dbReference type="InterPro" id="IPR009056">
    <property type="entry name" value="Cyt_c-like_dom"/>
</dbReference>
<evidence type="ECO:0000256" key="2">
    <source>
        <dbReference type="ARBA" id="ARBA00008156"/>
    </source>
</evidence>